<dbReference type="InterPro" id="IPR004839">
    <property type="entry name" value="Aminotransferase_I/II_large"/>
</dbReference>
<dbReference type="InterPro" id="IPR015424">
    <property type="entry name" value="PyrdxlP-dep_Trfase"/>
</dbReference>
<comment type="subcellular location">
    <subcellularLocation>
        <location evidence="2">Cytoplasm</location>
    </subcellularLocation>
</comment>
<dbReference type="RefSeq" id="XP_062653298.1">
    <property type="nucleotide sequence ID" value="XM_062788022.1"/>
</dbReference>
<evidence type="ECO:0000313" key="13">
    <source>
        <dbReference type="Proteomes" id="UP001302602"/>
    </source>
</evidence>
<feature type="region of interest" description="Disordered" evidence="10">
    <location>
        <begin position="187"/>
        <end position="218"/>
    </location>
</feature>
<name>A0AAN6UAM3_9PEZI</name>
<evidence type="ECO:0000313" key="12">
    <source>
        <dbReference type="EMBL" id="KAK4129527.1"/>
    </source>
</evidence>
<keyword evidence="5" id="KW-0032">Aminotransferase</keyword>
<dbReference type="InterPro" id="IPR050859">
    <property type="entry name" value="Class-I_PLP-dep_aminotransf"/>
</dbReference>
<feature type="compositionally biased region" description="Pro residues" evidence="10">
    <location>
        <begin position="195"/>
        <end position="211"/>
    </location>
</feature>
<dbReference type="EMBL" id="MU853223">
    <property type="protein sequence ID" value="KAK4129527.1"/>
    <property type="molecule type" value="Genomic_DNA"/>
</dbReference>
<reference evidence="12" key="2">
    <citation type="submission" date="2023-05" db="EMBL/GenBank/DDBJ databases">
        <authorList>
            <consortium name="Lawrence Berkeley National Laboratory"/>
            <person name="Steindorff A."/>
            <person name="Hensen N."/>
            <person name="Bonometti L."/>
            <person name="Westerberg I."/>
            <person name="Brannstrom I.O."/>
            <person name="Guillou S."/>
            <person name="Cros-Aarteil S."/>
            <person name="Calhoun S."/>
            <person name="Haridas S."/>
            <person name="Kuo A."/>
            <person name="Mondo S."/>
            <person name="Pangilinan J."/>
            <person name="Riley R."/>
            <person name="Labutti K."/>
            <person name="Andreopoulos B."/>
            <person name="Lipzen A."/>
            <person name="Chen C."/>
            <person name="Yanf M."/>
            <person name="Daum C."/>
            <person name="Ng V."/>
            <person name="Clum A."/>
            <person name="Ohm R."/>
            <person name="Martin F."/>
            <person name="Silar P."/>
            <person name="Natvig D."/>
            <person name="Lalanne C."/>
            <person name="Gautier V."/>
            <person name="Ament-Velasquez S.L."/>
            <person name="Kruys A."/>
            <person name="Hutchinson M.I."/>
            <person name="Powell A.J."/>
            <person name="Barry K."/>
            <person name="Miller A.N."/>
            <person name="Grigoriev I.V."/>
            <person name="Debuchy R."/>
            <person name="Gladieux P."/>
            <person name="Thoren M.H."/>
            <person name="Johannesson H."/>
        </authorList>
    </citation>
    <scope>NUCLEOTIDE SEQUENCE</scope>
    <source>
        <strain evidence="12">CBS 731.68</strain>
    </source>
</reference>
<dbReference type="AlphaFoldDB" id="A0AAN6UAM3"/>
<dbReference type="GO" id="GO:0019878">
    <property type="term" value="P:lysine biosynthetic process via aminoadipic acid"/>
    <property type="evidence" value="ECO:0007669"/>
    <property type="project" value="TreeGrafter"/>
</dbReference>
<dbReference type="SUPFAM" id="SSF53383">
    <property type="entry name" value="PLP-dependent transferases"/>
    <property type="match status" value="1"/>
</dbReference>
<dbReference type="GO" id="GO:0006571">
    <property type="term" value="P:tyrosine biosynthetic process"/>
    <property type="evidence" value="ECO:0007669"/>
    <property type="project" value="TreeGrafter"/>
</dbReference>
<accession>A0AAN6UAM3</accession>
<sequence length="616" mass="68631">MRTVLRTGALRDLRTSASTSLHSNFRNLRGRTTCRLPAVSCYGFHSKSQDCSEALGTAAQLPEAEPVLSAPPRERITIADIKERRAKAGRLIAPTASYSDADMFKAPTVGKPKAKRWDHHLTKESTLREPCKLKQAAKHLKQPGLISLGGGLPCPEYFPISSLTLHIPRPPHFSEAATLADGEDVTIGKYDASSSPPPPPKQSSPEPPPPSRQQVQQQPEYDLSIALNYAQATGSAQMTRFVTEHTELVHGPIPYADWRVCLTVGSTSALEQTLRMLCDGGGVASRRDSLLTEEFSFSTALETAAPLGVGVVGVRMDEQGLLPGDMERILDCWEPGLRGGRRKPHVLYTVPSGQNPTGATQGEQRRREIYEVARRHDVFIVEDEPYYYLQMPDKGNGKGEGRGVATTGDVEEFLEGLIPSYLSMDVDGRVLRMDSFSKVVVPGSRLGWVTASEQIIERFIRHAEVANQGPSGFSQVILHKLLDERWGHEGYLRWLMNLRMEYAKRRDVMVEACDEFLPRELVTWNTPQAGMFHWLKVNHELHPHASTKSILEMEEEIFNSCISRGVLVARGSWFRAEQDRPPPGLYFRATFAAATPENMREAIRRLGEAIRESYQI</sequence>
<evidence type="ECO:0000259" key="11">
    <source>
        <dbReference type="Pfam" id="PF00155"/>
    </source>
</evidence>
<evidence type="ECO:0000256" key="10">
    <source>
        <dbReference type="SAM" id="MobiDB-lite"/>
    </source>
</evidence>
<dbReference type="GO" id="GO:0009074">
    <property type="term" value="P:aromatic amino acid family catabolic process"/>
    <property type="evidence" value="ECO:0007669"/>
    <property type="project" value="TreeGrafter"/>
</dbReference>
<evidence type="ECO:0000256" key="5">
    <source>
        <dbReference type="ARBA" id="ARBA00022576"/>
    </source>
</evidence>
<evidence type="ECO:0000256" key="7">
    <source>
        <dbReference type="ARBA" id="ARBA00022898"/>
    </source>
</evidence>
<keyword evidence="4" id="KW-0963">Cytoplasm</keyword>
<dbReference type="Gene3D" id="3.40.640.10">
    <property type="entry name" value="Type I PLP-dependent aspartate aminotransferase-like (Major domain)"/>
    <property type="match status" value="1"/>
</dbReference>
<organism evidence="12 13">
    <name type="scientific">Parathielavia appendiculata</name>
    <dbReference type="NCBI Taxonomy" id="2587402"/>
    <lineage>
        <taxon>Eukaryota</taxon>
        <taxon>Fungi</taxon>
        <taxon>Dikarya</taxon>
        <taxon>Ascomycota</taxon>
        <taxon>Pezizomycotina</taxon>
        <taxon>Sordariomycetes</taxon>
        <taxon>Sordariomycetidae</taxon>
        <taxon>Sordariales</taxon>
        <taxon>Chaetomiaceae</taxon>
        <taxon>Parathielavia</taxon>
    </lineage>
</organism>
<dbReference type="GO" id="GO:0030170">
    <property type="term" value="F:pyridoxal phosphate binding"/>
    <property type="evidence" value="ECO:0007669"/>
    <property type="project" value="InterPro"/>
</dbReference>
<dbReference type="FunFam" id="3.40.640.10:FF:000074">
    <property type="entry name" value="Aromatic amino acid aminotransferase"/>
    <property type="match status" value="1"/>
</dbReference>
<evidence type="ECO:0000256" key="1">
    <source>
        <dbReference type="ARBA" id="ARBA00001933"/>
    </source>
</evidence>
<feature type="domain" description="Aminotransferase class I/classII large" evidence="11">
    <location>
        <begin position="251"/>
        <end position="606"/>
    </location>
</feature>
<protein>
    <recommendedName>
        <fullName evidence="9">aromatic-amino-acid transaminase</fullName>
        <ecNumber evidence="9">2.6.1.57</ecNumber>
    </recommendedName>
</protein>
<dbReference type="PANTHER" id="PTHR42790">
    <property type="entry name" value="AMINOTRANSFERASE"/>
    <property type="match status" value="1"/>
</dbReference>
<reference evidence="12" key="1">
    <citation type="journal article" date="2023" name="Mol. Phylogenet. Evol.">
        <title>Genome-scale phylogeny and comparative genomics of the fungal order Sordariales.</title>
        <authorList>
            <person name="Hensen N."/>
            <person name="Bonometti L."/>
            <person name="Westerberg I."/>
            <person name="Brannstrom I.O."/>
            <person name="Guillou S."/>
            <person name="Cros-Aarteil S."/>
            <person name="Calhoun S."/>
            <person name="Haridas S."/>
            <person name="Kuo A."/>
            <person name="Mondo S."/>
            <person name="Pangilinan J."/>
            <person name="Riley R."/>
            <person name="LaButti K."/>
            <person name="Andreopoulos B."/>
            <person name="Lipzen A."/>
            <person name="Chen C."/>
            <person name="Yan M."/>
            <person name="Daum C."/>
            <person name="Ng V."/>
            <person name="Clum A."/>
            <person name="Steindorff A."/>
            <person name="Ohm R.A."/>
            <person name="Martin F."/>
            <person name="Silar P."/>
            <person name="Natvig D.O."/>
            <person name="Lalanne C."/>
            <person name="Gautier V."/>
            <person name="Ament-Velasquez S.L."/>
            <person name="Kruys A."/>
            <person name="Hutchinson M.I."/>
            <person name="Powell A.J."/>
            <person name="Barry K."/>
            <person name="Miller A.N."/>
            <person name="Grigoriev I.V."/>
            <person name="Debuchy R."/>
            <person name="Gladieux P."/>
            <person name="Hiltunen Thoren M."/>
            <person name="Johannesson H."/>
        </authorList>
    </citation>
    <scope>NUCLEOTIDE SEQUENCE</scope>
    <source>
        <strain evidence="12">CBS 731.68</strain>
    </source>
</reference>
<gene>
    <name evidence="12" type="ORF">N657DRAFT_560957</name>
</gene>
<keyword evidence="6 12" id="KW-0808">Transferase</keyword>
<dbReference type="Pfam" id="PF00155">
    <property type="entry name" value="Aminotran_1_2"/>
    <property type="match status" value="1"/>
</dbReference>
<evidence type="ECO:0000256" key="4">
    <source>
        <dbReference type="ARBA" id="ARBA00022490"/>
    </source>
</evidence>
<dbReference type="PANTHER" id="PTHR42790:SF21">
    <property type="entry name" value="AROMATIC_AMINOADIPATE AMINOTRANSFERASE 1"/>
    <property type="match status" value="1"/>
</dbReference>
<dbReference type="EC" id="2.6.1.57" evidence="9"/>
<keyword evidence="7" id="KW-0663">Pyridoxal phosphate</keyword>
<proteinExistence type="inferred from homology"/>
<evidence type="ECO:0000256" key="9">
    <source>
        <dbReference type="ARBA" id="ARBA00067014"/>
    </source>
</evidence>
<dbReference type="CDD" id="cd00609">
    <property type="entry name" value="AAT_like"/>
    <property type="match status" value="1"/>
</dbReference>
<dbReference type="GeneID" id="87824792"/>
<dbReference type="GO" id="GO:0047536">
    <property type="term" value="F:2-aminoadipate transaminase activity"/>
    <property type="evidence" value="ECO:0007669"/>
    <property type="project" value="TreeGrafter"/>
</dbReference>
<evidence type="ECO:0000256" key="6">
    <source>
        <dbReference type="ARBA" id="ARBA00022679"/>
    </source>
</evidence>
<comment type="catalytic activity">
    <reaction evidence="8">
        <text>an aromatic L-alpha-amino acid + 2-oxoglutarate = an aromatic oxo-acid + L-glutamate</text>
        <dbReference type="Rhea" id="RHEA:17533"/>
        <dbReference type="ChEBI" id="CHEBI:16810"/>
        <dbReference type="ChEBI" id="CHEBI:29985"/>
        <dbReference type="ChEBI" id="CHEBI:73309"/>
        <dbReference type="ChEBI" id="CHEBI:84824"/>
        <dbReference type="EC" id="2.6.1.57"/>
    </reaction>
</comment>
<comment type="caution">
    <text evidence="12">The sequence shown here is derived from an EMBL/GenBank/DDBJ whole genome shotgun (WGS) entry which is preliminary data.</text>
</comment>
<dbReference type="InterPro" id="IPR015421">
    <property type="entry name" value="PyrdxlP-dep_Trfase_major"/>
</dbReference>
<evidence type="ECO:0000256" key="8">
    <source>
        <dbReference type="ARBA" id="ARBA00051993"/>
    </source>
</evidence>
<evidence type="ECO:0000256" key="2">
    <source>
        <dbReference type="ARBA" id="ARBA00004496"/>
    </source>
</evidence>
<evidence type="ECO:0000256" key="3">
    <source>
        <dbReference type="ARBA" id="ARBA00007441"/>
    </source>
</evidence>
<comment type="similarity">
    <text evidence="3">Belongs to the class-I pyridoxal-phosphate-dependent aminotransferase family.</text>
</comment>
<dbReference type="Proteomes" id="UP001302602">
    <property type="component" value="Unassembled WGS sequence"/>
</dbReference>
<keyword evidence="13" id="KW-1185">Reference proteome</keyword>
<dbReference type="GO" id="GO:0005737">
    <property type="term" value="C:cytoplasm"/>
    <property type="evidence" value="ECO:0007669"/>
    <property type="project" value="UniProtKB-SubCell"/>
</dbReference>
<dbReference type="GO" id="GO:0008793">
    <property type="term" value="F:aromatic-amino-acid transaminase activity"/>
    <property type="evidence" value="ECO:0007669"/>
    <property type="project" value="TreeGrafter"/>
</dbReference>
<comment type="cofactor">
    <cofactor evidence="1">
        <name>pyridoxal 5'-phosphate</name>
        <dbReference type="ChEBI" id="CHEBI:597326"/>
    </cofactor>
</comment>